<dbReference type="PROSITE" id="PS00198">
    <property type="entry name" value="4FE4S_FER_1"/>
    <property type="match status" value="1"/>
</dbReference>
<reference evidence="9 11" key="3">
    <citation type="submission" date="2019-03" db="EMBL/GenBank/DDBJ databases">
        <authorList>
            <consortium name="Pathogen Informatics"/>
        </authorList>
    </citation>
    <scope>NUCLEOTIDE SEQUENCE [LARGE SCALE GENOMIC DNA]</scope>
    <source>
        <strain evidence="9 11">NCTC12282</strain>
    </source>
</reference>
<evidence type="ECO:0000313" key="11">
    <source>
        <dbReference type="Proteomes" id="UP000373449"/>
    </source>
</evidence>
<dbReference type="PIRSF" id="PIRSF036548">
    <property type="entry name" value="Fdx_FixX"/>
    <property type="match status" value="1"/>
</dbReference>
<keyword evidence="2 7" id="KW-0813">Transport</keyword>
<evidence type="ECO:0000256" key="7">
    <source>
        <dbReference type="PIRNR" id="PIRNR036548"/>
    </source>
</evidence>
<dbReference type="InterPro" id="IPR012206">
    <property type="entry name" value="Fd_FixX"/>
</dbReference>
<keyword evidence="10" id="KW-1185">Reference proteome</keyword>
<evidence type="ECO:0000256" key="3">
    <source>
        <dbReference type="ARBA" id="ARBA00022723"/>
    </source>
</evidence>
<sequence length="100" mass="11098">MSNVNTLNGVDVDAKLSVNKFRVDKTNPHIVVVKEPEMAELRKLLIACPAGLYKLNNDGSLQFDYAGCLECGTCRILCGNTILEKWQYPQGTLGVEYQYG</sequence>
<dbReference type="STRING" id="1111728.GCA_000427805_01848"/>
<proteinExistence type="inferred from homology"/>
<dbReference type="RefSeq" id="WP_029096549.1">
    <property type="nucleotide sequence ID" value="NZ_CAADJA010000002.1"/>
</dbReference>
<name>A0A2C6DHU0_9GAMM</name>
<keyword evidence="3 7" id="KW-0479">Metal-binding</keyword>
<comment type="similarity">
    <text evidence="1">Belongs to the bacterial-type ferredoxin family. FixX subfamily.</text>
</comment>
<accession>A0A2C6DHU0</accession>
<dbReference type="EMBL" id="CAADJA010000002">
    <property type="protein sequence ID" value="VFS48460.1"/>
    <property type="molecule type" value="Genomic_DNA"/>
</dbReference>
<reference evidence="8" key="2">
    <citation type="submission" date="2017-09" db="EMBL/GenBank/DDBJ databases">
        <title>FDA dAtabase for Regulatory Grade micrObial Sequences (FDA-ARGOS): Supporting development and validation of Infectious Disease Dx tests.</title>
        <authorList>
            <person name="Minogue T."/>
            <person name="Wolcott M."/>
            <person name="Wasieloski L."/>
            <person name="Aguilar W."/>
            <person name="Moore D."/>
            <person name="Tallon L.J."/>
            <person name="Sadzewicz L."/>
            <person name="Ott S."/>
            <person name="Zhao X."/>
            <person name="Nagaraj S."/>
            <person name="Vavikolanu K."/>
            <person name="Aluvathingal J."/>
            <person name="Nadendla S."/>
            <person name="Sichtig H."/>
        </authorList>
    </citation>
    <scope>NUCLEOTIDE SEQUENCE</scope>
    <source>
        <strain evidence="8">FDAARGOS_387</strain>
    </source>
</reference>
<keyword evidence="4 7" id="KW-0249">Electron transport</keyword>
<dbReference type="AlphaFoldDB" id="A0A2C6DHU0"/>
<evidence type="ECO:0000313" key="10">
    <source>
        <dbReference type="Proteomes" id="UP000224974"/>
    </source>
</evidence>
<dbReference type="Gene3D" id="3.30.70.20">
    <property type="match status" value="1"/>
</dbReference>
<keyword evidence="6 7" id="KW-0411">Iron-sulfur</keyword>
<dbReference type="EMBL" id="PDDX01000001">
    <property type="protein sequence ID" value="PHI29848.1"/>
    <property type="molecule type" value="Genomic_DNA"/>
</dbReference>
<dbReference type="InterPro" id="IPR017900">
    <property type="entry name" value="4Fe4S_Fe_S_CS"/>
</dbReference>
<dbReference type="Proteomes" id="UP000373449">
    <property type="component" value="Unassembled WGS sequence"/>
</dbReference>
<organism evidence="8 10">
    <name type="scientific">Budvicia aquatica</name>
    <dbReference type="NCBI Taxonomy" id="82979"/>
    <lineage>
        <taxon>Bacteria</taxon>
        <taxon>Pseudomonadati</taxon>
        <taxon>Pseudomonadota</taxon>
        <taxon>Gammaproteobacteria</taxon>
        <taxon>Enterobacterales</taxon>
        <taxon>Budviciaceae</taxon>
        <taxon>Budvicia</taxon>
    </lineage>
</organism>
<dbReference type="SUPFAM" id="SSF54862">
    <property type="entry name" value="4Fe-4S ferredoxins"/>
    <property type="match status" value="1"/>
</dbReference>
<evidence type="ECO:0000256" key="1">
    <source>
        <dbReference type="ARBA" id="ARBA00006327"/>
    </source>
</evidence>
<dbReference type="PANTHER" id="PTHR43082:SF3">
    <property type="entry name" value="FERREDOXIN-LIKE PROTEIN YDIT"/>
    <property type="match status" value="1"/>
</dbReference>
<evidence type="ECO:0000256" key="4">
    <source>
        <dbReference type="ARBA" id="ARBA00022982"/>
    </source>
</evidence>
<evidence type="ECO:0000256" key="6">
    <source>
        <dbReference type="ARBA" id="ARBA00023014"/>
    </source>
</evidence>
<dbReference type="GO" id="GO:0051536">
    <property type="term" value="F:iron-sulfur cluster binding"/>
    <property type="evidence" value="ECO:0007669"/>
    <property type="project" value="UniProtKB-KW"/>
</dbReference>
<dbReference type="Proteomes" id="UP000224974">
    <property type="component" value="Unassembled WGS sequence"/>
</dbReference>
<evidence type="ECO:0000313" key="8">
    <source>
        <dbReference type="EMBL" id="PHI29848.1"/>
    </source>
</evidence>
<comment type="function">
    <text evidence="7">Could be a 3Fe-4S cluster-containing protein.</text>
</comment>
<evidence type="ECO:0000256" key="2">
    <source>
        <dbReference type="ARBA" id="ARBA00022448"/>
    </source>
</evidence>
<protein>
    <recommendedName>
        <fullName evidence="7">Ferredoxin-like protein</fullName>
    </recommendedName>
</protein>
<dbReference type="PANTHER" id="PTHR43082">
    <property type="entry name" value="FERREDOXIN-LIKE"/>
    <property type="match status" value="1"/>
</dbReference>
<dbReference type="OrthoDB" id="9800260at2"/>
<evidence type="ECO:0000256" key="5">
    <source>
        <dbReference type="ARBA" id="ARBA00023004"/>
    </source>
</evidence>
<evidence type="ECO:0000313" key="9">
    <source>
        <dbReference type="EMBL" id="VFS48460.1"/>
    </source>
</evidence>
<dbReference type="GO" id="GO:0005506">
    <property type="term" value="F:iron ion binding"/>
    <property type="evidence" value="ECO:0007669"/>
    <property type="project" value="UniProtKB-UniRule"/>
</dbReference>
<reference evidence="10" key="1">
    <citation type="submission" date="2017-09" db="EMBL/GenBank/DDBJ databases">
        <title>FDA dAtabase for Regulatory Grade micrObial Sequences (FDA-ARGOS): Supporting development and validation of Infectious Disease Dx tests.</title>
        <authorList>
            <person name="Minogue T."/>
            <person name="Wolcott M."/>
            <person name="Wasieloski L."/>
            <person name="Aguilar W."/>
            <person name="Moore D."/>
            <person name="Tallon L."/>
            <person name="Sadzewicz L."/>
            <person name="Ott S."/>
            <person name="Zhao X."/>
            <person name="Nagaraj S."/>
            <person name="Vavikolanu K."/>
            <person name="Aluvathingal J."/>
            <person name="Nadendla S."/>
            <person name="Sichtig H."/>
        </authorList>
    </citation>
    <scope>NUCLEOTIDE SEQUENCE [LARGE SCALE GENOMIC DNA]</scope>
    <source>
        <strain evidence="10">FDAARGOS_387</strain>
    </source>
</reference>
<gene>
    <name evidence="8" type="ORF">CRN84_11090</name>
    <name evidence="9" type="ORF">NCTC12282_03208</name>
</gene>
<keyword evidence="5 7" id="KW-0408">Iron</keyword>